<name>A0A516H2N6_9PROT</name>
<evidence type="ECO:0000313" key="12">
    <source>
        <dbReference type="EMBL" id="QDO98037.1"/>
    </source>
</evidence>
<comment type="subcellular location">
    <subcellularLocation>
        <location evidence="1">Periplasm</location>
    </subcellularLocation>
</comment>
<dbReference type="PIRSF" id="PIRSF000294">
    <property type="entry name" value="Cytochrome-c_peroxidase"/>
    <property type="match status" value="1"/>
</dbReference>
<keyword evidence="2 8" id="KW-0349">Heme</keyword>
<dbReference type="InterPro" id="IPR036909">
    <property type="entry name" value="Cyt_c-like_dom_sf"/>
</dbReference>
<evidence type="ECO:0000256" key="2">
    <source>
        <dbReference type="ARBA" id="ARBA00022617"/>
    </source>
</evidence>
<dbReference type="InterPro" id="IPR004852">
    <property type="entry name" value="Di-haem_cyt_c_peroxidsae"/>
</dbReference>
<evidence type="ECO:0000259" key="11">
    <source>
        <dbReference type="PROSITE" id="PS51007"/>
    </source>
</evidence>
<gene>
    <name evidence="12" type="ORF">FNB15_12480</name>
</gene>
<dbReference type="GO" id="GO:0020037">
    <property type="term" value="F:heme binding"/>
    <property type="evidence" value="ECO:0007669"/>
    <property type="project" value="InterPro"/>
</dbReference>
<accession>A0A516H2N6</accession>
<dbReference type="SUPFAM" id="SSF46626">
    <property type="entry name" value="Cytochrome c"/>
    <property type="match status" value="2"/>
</dbReference>
<protein>
    <recommendedName>
        <fullName evidence="11">Cytochrome c domain-containing protein</fullName>
    </recommendedName>
</protein>
<comment type="PTM">
    <text evidence="8">Binds 2 heme groups per subunit.</text>
</comment>
<dbReference type="AlphaFoldDB" id="A0A516H2N6"/>
<feature type="binding site" description="covalent" evidence="8">
    <location>
        <position position="235"/>
    </location>
    <ligand>
        <name>heme c</name>
        <dbReference type="ChEBI" id="CHEBI:61717"/>
        <label>2</label>
    </ligand>
</feature>
<dbReference type="PROSITE" id="PS51007">
    <property type="entry name" value="CYTC"/>
    <property type="match status" value="1"/>
</dbReference>
<dbReference type="EMBL" id="CP041636">
    <property type="protein sequence ID" value="QDO98037.1"/>
    <property type="molecule type" value="Genomic_DNA"/>
</dbReference>
<dbReference type="GO" id="GO:0046872">
    <property type="term" value="F:metal ion binding"/>
    <property type="evidence" value="ECO:0007669"/>
    <property type="project" value="UniProtKB-KW"/>
</dbReference>
<dbReference type="Proteomes" id="UP000317496">
    <property type="component" value="Chromosome"/>
</dbReference>
<dbReference type="RefSeq" id="WP_144069018.1">
    <property type="nucleotide sequence ID" value="NZ_CP041636.1"/>
</dbReference>
<keyword evidence="13" id="KW-1185">Reference proteome</keyword>
<evidence type="ECO:0000256" key="8">
    <source>
        <dbReference type="PIRSR" id="PIRSR000294-1"/>
    </source>
</evidence>
<evidence type="ECO:0000256" key="9">
    <source>
        <dbReference type="PIRSR" id="PIRSR000294-2"/>
    </source>
</evidence>
<feature type="binding site" description="covalent" evidence="8">
    <location>
        <position position="80"/>
    </location>
    <ligand>
        <name>heme c</name>
        <dbReference type="ChEBI" id="CHEBI:61717"/>
        <label>1</label>
    </ligand>
</feature>
<evidence type="ECO:0000256" key="5">
    <source>
        <dbReference type="ARBA" id="ARBA00022764"/>
    </source>
</evidence>
<keyword evidence="5" id="KW-0574">Periplasm</keyword>
<evidence type="ECO:0000256" key="7">
    <source>
        <dbReference type="ARBA" id="ARBA00023004"/>
    </source>
</evidence>
<feature type="binding site" description="covalent" evidence="8">
    <location>
        <position position="83"/>
    </location>
    <ligand>
        <name>heme c</name>
        <dbReference type="ChEBI" id="CHEBI:61717"/>
        <label>1</label>
    </ligand>
</feature>
<keyword evidence="3 9" id="KW-0479">Metal-binding</keyword>
<keyword evidence="6" id="KW-0560">Oxidoreductase</keyword>
<dbReference type="GO" id="GO:0042597">
    <property type="term" value="C:periplasmic space"/>
    <property type="evidence" value="ECO:0007669"/>
    <property type="project" value="UniProtKB-SubCell"/>
</dbReference>
<feature type="signal peptide" evidence="10">
    <location>
        <begin position="1"/>
        <end position="24"/>
    </location>
</feature>
<dbReference type="InterPro" id="IPR026259">
    <property type="entry name" value="MauG/Cytc_peroxidase"/>
</dbReference>
<dbReference type="KEGG" id="fer:FNB15_12480"/>
<dbReference type="InterPro" id="IPR009056">
    <property type="entry name" value="Cyt_c-like_dom"/>
</dbReference>
<dbReference type="GO" id="GO:0004130">
    <property type="term" value="F:cytochrome-c peroxidase activity"/>
    <property type="evidence" value="ECO:0007669"/>
    <property type="project" value="TreeGrafter"/>
</dbReference>
<feature type="binding site" description="axial binding residue" evidence="9">
    <location>
        <position position="239"/>
    </location>
    <ligand>
        <name>heme c</name>
        <dbReference type="ChEBI" id="CHEBI:61717"/>
        <label>2</label>
    </ligand>
    <ligandPart>
        <name>Fe</name>
        <dbReference type="ChEBI" id="CHEBI:18248"/>
    </ligandPart>
</feature>
<dbReference type="OrthoDB" id="9805202at2"/>
<reference evidence="12 13" key="1">
    <citation type="submission" date="2019-07" db="EMBL/GenBank/DDBJ databases">
        <title>Genome sequencing for Ferrovibrio sp. K5.</title>
        <authorList>
            <person name="Park S.-J."/>
        </authorList>
    </citation>
    <scope>NUCLEOTIDE SEQUENCE [LARGE SCALE GENOMIC DNA]</scope>
    <source>
        <strain evidence="12 13">K5</strain>
    </source>
</reference>
<feature type="binding site" description="covalent" evidence="8">
    <location>
        <position position="238"/>
    </location>
    <ligand>
        <name>heme c</name>
        <dbReference type="ChEBI" id="CHEBI:61717"/>
        <label>2</label>
    </ligand>
</feature>
<evidence type="ECO:0000256" key="1">
    <source>
        <dbReference type="ARBA" id="ARBA00004418"/>
    </source>
</evidence>
<dbReference type="GO" id="GO:0009055">
    <property type="term" value="F:electron transfer activity"/>
    <property type="evidence" value="ECO:0007669"/>
    <property type="project" value="InterPro"/>
</dbReference>
<evidence type="ECO:0000256" key="10">
    <source>
        <dbReference type="SAM" id="SignalP"/>
    </source>
</evidence>
<dbReference type="InterPro" id="IPR051395">
    <property type="entry name" value="Cytochrome_c_Peroxidase/MauG"/>
</dbReference>
<dbReference type="Gene3D" id="1.10.760.10">
    <property type="entry name" value="Cytochrome c-like domain"/>
    <property type="match status" value="2"/>
</dbReference>
<dbReference type="PANTHER" id="PTHR30600">
    <property type="entry name" value="CYTOCHROME C PEROXIDASE-RELATED"/>
    <property type="match status" value="1"/>
</dbReference>
<evidence type="ECO:0000313" key="13">
    <source>
        <dbReference type="Proteomes" id="UP000317496"/>
    </source>
</evidence>
<proteinExistence type="predicted"/>
<evidence type="ECO:0000256" key="3">
    <source>
        <dbReference type="ARBA" id="ARBA00022723"/>
    </source>
</evidence>
<feature type="chain" id="PRO_5022065902" description="Cytochrome c domain-containing protein" evidence="10">
    <location>
        <begin position="25"/>
        <end position="405"/>
    </location>
</feature>
<evidence type="ECO:0000256" key="4">
    <source>
        <dbReference type="ARBA" id="ARBA00022729"/>
    </source>
</evidence>
<sequence length="405" mass="43861">MKVLAAAGLLLLASAAAQSDSAWAVDFDQTQTRRILRHGPWPPAEATDRTNRFSGNADAIRLGAMLFGEPRLSGNAAISCQTCHRPERGWSEAKSRSEGLRRQDRNAPGLLNVRLQRWFGWDGANDSLWADGIRPIVNATEMGGSAAKTAKLLSEDAPLACLARRVEPGYAAMDDEAALVLAAKALAAFQETLSSPRTAFDDFRDALAANDGAGMARYPASAQRGLALFTGRGQCGTCHTGANFSNGEFHDTGLVFFLNDPDRKPGTPRRVDPGRHGGIAHLKANPFNLLGRYNDDPGGMASIPVRHVAQQHRNWGEFKVPSLRSLPATAPYMHDGSKPGLRDVILHYSDLDEDRLHSDGEAILKPLHLTEAEIADLQAFLESLSASDDTATRYDSLRREAASCR</sequence>
<dbReference type="PANTHER" id="PTHR30600:SF10">
    <property type="entry name" value="BLL6722 PROTEIN"/>
    <property type="match status" value="1"/>
</dbReference>
<keyword evidence="4 10" id="KW-0732">Signal</keyword>
<evidence type="ECO:0000256" key="6">
    <source>
        <dbReference type="ARBA" id="ARBA00023002"/>
    </source>
</evidence>
<keyword evidence="7 9" id="KW-0408">Iron</keyword>
<feature type="binding site" description="axial binding residue" evidence="9">
    <location>
        <position position="84"/>
    </location>
    <ligand>
        <name>heme c</name>
        <dbReference type="ChEBI" id="CHEBI:61717"/>
        <label>1</label>
    </ligand>
    <ligandPart>
        <name>Fe</name>
        <dbReference type="ChEBI" id="CHEBI:18248"/>
    </ligandPart>
</feature>
<organism evidence="12 13">
    <name type="scientific">Ferrovibrio terrae</name>
    <dbReference type="NCBI Taxonomy" id="2594003"/>
    <lineage>
        <taxon>Bacteria</taxon>
        <taxon>Pseudomonadati</taxon>
        <taxon>Pseudomonadota</taxon>
        <taxon>Alphaproteobacteria</taxon>
        <taxon>Rhodospirillales</taxon>
        <taxon>Rhodospirillaceae</taxon>
        <taxon>Ferrovibrio</taxon>
    </lineage>
</organism>
<feature type="domain" description="Cytochrome c" evidence="11">
    <location>
        <begin position="220"/>
        <end position="385"/>
    </location>
</feature>
<comment type="cofactor">
    <cofactor evidence="8">
        <name>heme</name>
        <dbReference type="ChEBI" id="CHEBI:30413"/>
    </cofactor>
    <text evidence="8">Binds 2 heme groups.</text>
</comment>
<dbReference type="Pfam" id="PF03150">
    <property type="entry name" value="CCP_MauG"/>
    <property type="match status" value="1"/>
</dbReference>